<sequence length="325" mass="32815">MRGGLVLIGLLLASVLLSLMIGQVMLSPVQLWTGLMTGTGPASLTLRVLRGPGIATAAGVGAVLGVSGTIFQILLRNPLAAPDIMGFMSGAGLAVICGIAFGLSLPLPLLAAVGGLLAAVAVAMLSYRRDAAQAGLTLILVGLGIGFFTSAASSFLLTRLSPQDASDAQRWLSGSLAARNWGHVTQVFGLAAILFVITALQVRALALLELGDDLATGLGTRIRRARYGLIATGVLLAAAGVAVAGPVPFVALMAGPLGMKITGARQPGGRLFSAAVTGAIVTVLADLAARSVVPGLQLPVGVMTGILGAPYLLWLLAREMEAGDL</sequence>
<dbReference type="GO" id="GO:0022857">
    <property type="term" value="F:transmembrane transporter activity"/>
    <property type="evidence" value="ECO:0007669"/>
    <property type="project" value="InterPro"/>
</dbReference>
<dbReference type="OrthoDB" id="9055647at2"/>
<keyword evidence="3" id="KW-0813">Transport</keyword>
<dbReference type="SUPFAM" id="SSF81345">
    <property type="entry name" value="ABC transporter involved in vitamin B12 uptake, BtuC"/>
    <property type="match status" value="1"/>
</dbReference>
<keyword evidence="7 8" id="KW-0472">Membrane</keyword>
<dbReference type="GO" id="GO:0005886">
    <property type="term" value="C:plasma membrane"/>
    <property type="evidence" value="ECO:0007669"/>
    <property type="project" value="UniProtKB-SubCell"/>
</dbReference>
<dbReference type="Gene3D" id="1.10.3470.10">
    <property type="entry name" value="ABC transporter involved in vitamin B12 uptake, BtuC"/>
    <property type="match status" value="1"/>
</dbReference>
<reference evidence="9 10" key="1">
    <citation type="submission" date="2019-06" db="EMBL/GenBank/DDBJ databases">
        <title>Sorghum-associated microbial communities from plants grown in Nebraska, USA.</title>
        <authorList>
            <person name="Schachtman D."/>
        </authorList>
    </citation>
    <scope>NUCLEOTIDE SEQUENCE [LARGE SCALE GENOMIC DNA]</scope>
    <source>
        <strain evidence="9 10">1225</strain>
    </source>
</reference>
<feature type="transmembrane region" description="Helical" evidence="8">
    <location>
        <begin position="109"/>
        <end position="127"/>
    </location>
</feature>
<dbReference type="Pfam" id="PF01032">
    <property type="entry name" value="FecCD"/>
    <property type="match status" value="1"/>
</dbReference>
<comment type="subcellular location">
    <subcellularLocation>
        <location evidence="1">Cell membrane</location>
        <topology evidence="1">Multi-pass membrane protein</topology>
    </subcellularLocation>
</comment>
<comment type="similarity">
    <text evidence="2">Belongs to the binding-protein-dependent transport system permease family. FecCD subfamily.</text>
</comment>
<dbReference type="GO" id="GO:0033214">
    <property type="term" value="P:siderophore-iron import into cell"/>
    <property type="evidence" value="ECO:0007669"/>
    <property type="project" value="TreeGrafter"/>
</dbReference>
<keyword evidence="4" id="KW-1003">Cell membrane</keyword>
<evidence type="ECO:0000256" key="6">
    <source>
        <dbReference type="ARBA" id="ARBA00022989"/>
    </source>
</evidence>
<organism evidence="9 10">
    <name type="scientific">Neorhizobium alkalisoli</name>
    <dbReference type="NCBI Taxonomy" id="528178"/>
    <lineage>
        <taxon>Bacteria</taxon>
        <taxon>Pseudomonadati</taxon>
        <taxon>Pseudomonadota</taxon>
        <taxon>Alphaproteobacteria</taxon>
        <taxon>Hyphomicrobiales</taxon>
        <taxon>Rhizobiaceae</taxon>
        <taxon>Rhizobium/Agrobacterium group</taxon>
        <taxon>Neorhizobium</taxon>
    </lineage>
</organism>
<dbReference type="PANTHER" id="PTHR30472:SF24">
    <property type="entry name" value="FERRIC ENTEROBACTIN TRANSPORT SYSTEM PERMEASE PROTEIN FEPG"/>
    <property type="match status" value="1"/>
</dbReference>
<dbReference type="EMBL" id="VIWP01000001">
    <property type="protein sequence ID" value="TWF58297.1"/>
    <property type="molecule type" value="Genomic_DNA"/>
</dbReference>
<dbReference type="PANTHER" id="PTHR30472">
    <property type="entry name" value="FERRIC ENTEROBACTIN TRANSPORT SYSTEM PERMEASE PROTEIN"/>
    <property type="match status" value="1"/>
</dbReference>
<dbReference type="CDD" id="cd06550">
    <property type="entry name" value="TM_ABC_iron-siderophores_like"/>
    <property type="match status" value="1"/>
</dbReference>
<evidence type="ECO:0000256" key="2">
    <source>
        <dbReference type="ARBA" id="ARBA00007935"/>
    </source>
</evidence>
<keyword evidence="6 8" id="KW-1133">Transmembrane helix</keyword>
<evidence type="ECO:0000256" key="4">
    <source>
        <dbReference type="ARBA" id="ARBA00022475"/>
    </source>
</evidence>
<keyword evidence="5 8" id="KW-0812">Transmembrane</keyword>
<feature type="transmembrane region" description="Helical" evidence="8">
    <location>
        <begin position="227"/>
        <end position="251"/>
    </location>
</feature>
<evidence type="ECO:0000313" key="9">
    <source>
        <dbReference type="EMBL" id="TWF58297.1"/>
    </source>
</evidence>
<evidence type="ECO:0000256" key="8">
    <source>
        <dbReference type="SAM" id="Phobius"/>
    </source>
</evidence>
<dbReference type="InterPro" id="IPR037294">
    <property type="entry name" value="ABC_BtuC-like"/>
</dbReference>
<evidence type="ECO:0000256" key="1">
    <source>
        <dbReference type="ARBA" id="ARBA00004651"/>
    </source>
</evidence>
<feature type="transmembrane region" description="Helical" evidence="8">
    <location>
        <begin position="84"/>
        <end position="103"/>
    </location>
</feature>
<dbReference type="AlphaFoldDB" id="A0A561R6R2"/>
<evidence type="ECO:0000256" key="3">
    <source>
        <dbReference type="ARBA" id="ARBA00022448"/>
    </source>
</evidence>
<evidence type="ECO:0000256" key="5">
    <source>
        <dbReference type="ARBA" id="ARBA00022692"/>
    </source>
</evidence>
<dbReference type="RefSeq" id="WP_145631204.1">
    <property type="nucleotide sequence ID" value="NZ_VIWP01000001.1"/>
</dbReference>
<dbReference type="InterPro" id="IPR000522">
    <property type="entry name" value="ABC_transptr_permease_BtuC"/>
</dbReference>
<feature type="transmembrane region" description="Helical" evidence="8">
    <location>
        <begin position="134"/>
        <end position="157"/>
    </location>
</feature>
<name>A0A561R6R2_9HYPH</name>
<accession>A0A561R6R2</accession>
<feature type="transmembrane region" description="Helical" evidence="8">
    <location>
        <begin position="54"/>
        <end position="75"/>
    </location>
</feature>
<protein>
    <submittedName>
        <fullName evidence="9">Iron complex transport system permease protein</fullName>
    </submittedName>
</protein>
<feature type="transmembrane region" description="Helical" evidence="8">
    <location>
        <begin position="296"/>
        <end position="317"/>
    </location>
</feature>
<gene>
    <name evidence="9" type="ORF">FHW37_101101</name>
</gene>
<feature type="transmembrane region" description="Helical" evidence="8">
    <location>
        <begin position="187"/>
        <end position="206"/>
    </location>
</feature>
<keyword evidence="10" id="KW-1185">Reference proteome</keyword>
<evidence type="ECO:0000256" key="7">
    <source>
        <dbReference type="ARBA" id="ARBA00023136"/>
    </source>
</evidence>
<comment type="caution">
    <text evidence="9">The sequence shown here is derived from an EMBL/GenBank/DDBJ whole genome shotgun (WGS) entry which is preliminary data.</text>
</comment>
<proteinExistence type="inferred from homology"/>
<evidence type="ECO:0000313" key="10">
    <source>
        <dbReference type="Proteomes" id="UP000320653"/>
    </source>
</evidence>
<dbReference type="Proteomes" id="UP000320653">
    <property type="component" value="Unassembled WGS sequence"/>
</dbReference>